<dbReference type="GO" id="GO:0006351">
    <property type="term" value="P:DNA-templated transcription"/>
    <property type="evidence" value="ECO:0007669"/>
    <property type="project" value="InterPro"/>
</dbReference>
<evidence type="ECO:0000313" key="8">
    <source>
        <dbReference type="RefSeq" id="XP_017886644.1"/>
    </source>
</evidence>
<evidence type="ECO:0000256" key="6">
    <source>
        <dbReference type="SAM" id="Coils"/>
    </source>
</evidence>
<comment type="subcellular location">
    <subcellularLocation>
        <location evidence="1">Nucleus</location>
        <location evidence="1">Nucleolus</location>
    </subcellularLocation>
</comment>
<sequence length="380" mass="43205">MEHRLDAIIEDVIVEPSKVQPIIVNFQNGELKDEAAKKMSCGLYFDQKKNKTMLALSNGQIVYRGYKPDTSEDLMRTMLVLHNRRTGKVRLVQVERWQVAPVLDKPAVDDNKAADDDKIAMLNKQFGSKRVKRRTEQYERLKFNVDSVKEQLEQTVSNVEIDRMELSIQIPDNEFITNSALPDCNREAANVNDVYNVHDIVPENKLKTLYDTVTEMLDNDSTSLEGKSKFFRTTFKYLKSDPDKVRKTALLLYVQAIATWLNMPIKDAKKKHIDVCTASNEVNAHIIDTYSVQSNHGRLRPNSVKDKGVIHCIILALIICNFTLNLESFATIFTHRTGLKKLTDLARIIGALPNKDDKKIVTLKVPLPAPASVVKKGRKK</sequence>
<dbReference type="InterPro" id="IPR009668">
    <property type="entry name" value="RNA_pol-assoc_fac_A49-like"/>
</dbReference>
<reference evidence="8" key="1">
    <citation type="submission" date="2025-08" db="UniProtKB">
        <authorList>
            <consortium name="RefSeq"/>
        </authorList>
    </citation>
    <scope>IDENTIFICATION</scope>
    <source>
        <tissue evidence="8">Whole body</tissue>
    </source>
</reference>
<gene>
    <name evidence="8" type="primary">LOC108628922</name>
</gene>
<dbReference type="Proteomes" id="UP000694925">
    <property type="component" value="Unplaced"/>
</dbReference>
<dbReference type="KEGG" id="ccal:108628922"/>
<proteinExistence type="inferred from homology"/>
<evidence type="ECO:0000256" key="3">
    <source>
        <dbReference type="ARBA" id="ARBA00022478"/>
    </source>
</evidence>
<dbReference type="GO" id="GO:0000428">
    <property type="term" value="C:DNA-directed RNA polymerase complex"/>
    <property type="evidence" value="ECO:0007669"/>
    <property type="project" value="UniProtKB-KW"/>
</dbReference>
<keyword evidence="6" id="KW-0175">Coiled coil</keyword>
<accession>A0AAJ7J8A4</accession>
<dbReference type="GeneID" id="108628922"/>
<name>A0AAJ7J8A4_9HYME</name>
<evidence type="ECO:0000256" key="1">
    <source>
        <dbReference type="ARBA" id="ARBA00004604"/>
    </source>
</evidence>
<dbReference type="AlphaFoldDB" id="A0AAJ7J8A4"/>
<feature type="coiled-coil region" evidence="6">
    <location>
        <begin position="138"/>
        <end position="169"/>
    </location>
</feature>
<dbReference type="RefSeq" id="XP_017886644.1">
    <property type="nucleotide sequence ID" value="XM_018031155.1"/>
</dbReference>
<protein>
    <submittedName>
        <fullName evidence="8">Uncharacterized protein LOC108628922</fullName>
    </submittedName>
</protein>
<evidence type="ECO:0000256" key="5">
    <source>
        <dbReference type="ARBA" id="ARBA00023242"/>
    </source>
</evidence>
<keyword evidence="4" id="KW-0804">Transcription</keyword>
<comment type="similarity">
    <text evidence="2">Belongs to the eukaryotic RPA49/POLR1E RNA polymerase subunit family.</text>
</comment>
<keyword evidence="5" id="KW-0539">Nucleus</keyword>
<evidence type="ECO:0000313" key="7">
    <source>
        <dbReference type="Proteomes" id="UP000694925"/>
    </source>
</evidence>
<keyword evidence="3" id="KW-0240">DNA-directed RNA polymerase</keyword>
<dbReference type="PANTHER" id="PTHR14440">
    <property type="entry name" value="DNA-DIRECTED RNA POLYMERASE I SUBUNIT RPA49"/>
    <property type="match status" value="1"/>
</dbReference>
<dbReference type="Pfam" id="PF06870">
    <property type="entry name" value="RNA_pol_I_A49"/>
    <property type="match status" value="1"/>
</dbReference>
<evidence type="ECO:0000256" key="2">
    <source>
        <dbReference type="ARBA" id="ARBA00009430"/>
    </source>
</evidence>
<dbReference type="GO" id="GO:0005730">
    <property type="term" value="C:nucleolus"/>
    <property type="evidence" value="ECO:0007669"/>
    <property type="project" value="UniProtKB-SubCell"/>
</dbReference>
<dbReference type="GO" id="GO:0003677">
    <property type="term" value="F:DNA binding"/>
    <property type="evidence" value="ECO:0007669"/>
    <property type="project" value="InterPro"/>
</dbReference>
<organism evidence="7 8">
    <name type="scientific">Ceratina calcarata</name>
    <dbReference type="NCBI Taxonomy" id="156304"/>
    <lineage>
        <taxon>Eukaryota</taxon>
        <taxon>Metazoa</taxon>
        <taxon>Ecdysozoa</taxon>
        <taxon>Arthropoda</taxon>
        <taxon>Hexapoda</taxon>
        <taxon>Insecta</taxon>
        <taxon>Pterygota</taxon>
        <taxon>Neoptera</taxon>
        <taxon>Endopterygota</taxon>
        <taxon>Hymenoptera</taxon>
        <taxon>Apocrita</taxon>
        <taxon>Aculeata</taxon>
        <taxon>Apoidea</taxon>
        <taxon>Anthophila</taxon>
        <taxon>Apidae</taxon>
        <taxon>Ceratina</taxon>
        <taxon>Zadontomerus</taxon>
    </lineage>
</organism>
<keyword evidence="7" id="KW-1185">Reference proteome</keyword>
<evidence type="ECO:0000256" key="4">
    <source>
        <dbReference type="ARBA" id="ARBA00023163"/>
    </source>
</evidence>